<evidence type="ECO:0000256" key="1">
    <source>
        <dbReference type="SAM" id="MobiDB-lite"/>
    </source>
</evidence>
<evidence type="ECO:0000313" key="3">
    <source>
        <dbReference type="Proteomes" id="UP000238220"/>
    </source>
</evidence>
<organism evidence="2 3">
    <name type="scientific">Solimonas fluminis</name>
    <dbReference type="NCBI Taxonomy" id="2086571"/>
    <lineage>
        <taxon>Bacteria</taxon>
        <taxon>Pseudomonadati</taxon>
        <taxon>Pseudomonadota</taxon>
        <taxon>Gammaproteobacteria</taxon>
        <taxon>Nevskiales</taxon>
        <taxon>Nevskiaceae</taxon>
        <taxon>Solimonas</taxon>
    </lineage>
</organism>
<gene>
    <name evidence="2" type="ORF">C3942_08755</name>
</gene>
<dbReference type="Proteomes" id="UP000238220">
    <property type="component" value="Unassembled WGS sequence"/>
</dbReference>
<accession>A0A2S5TGL8</accession>
<feature type="compositionally biased region" description="Basic and acidic residues" evidence="1">
    <location>
        <begin position="12"/>
        <end position="31"/>
    </location>
</feature>
<dbReference type="RefSeq" id="WP_104230007.1">
    <property type="nucleotide sequence ID" value="NZ_PSNW01000004.1"/>
</dbReference>
<dbReference type="OrthoDB" id="6027656at2"/>
<comment type="caution">
    <text evidence="2">The sequence shown here is derived from an EMBL/GenBank/DDBJ whole genome shotgun (WGS) entry which is preliminary data.</text>
</comment>
<proteinExistence type="predicted"/>
<dbReference type="AlphaFoldDB" id="A0A2S5TGL8"/>
<keyword evidence="3" id="KW-1185">Reference proteome</keyword>
<feature type="region of interest" description="Disordered" evidence="1">
    <location>
        <begin position="1"/>
        <end position="84"/>
    </location>
</feature>
<reference evidence="2 3" key="1">
    <citation type="submission" date="2018-02" db="EMBL/GenBank/DDBJ databases">
        <title>Genome sequencing of Solimonas sp. HR-BB.</title>
        <authorList>
            <person name="Lee Y."/>
            <person name="Jeon C.O."/>
        </authorList>
    </citation>
    <scope>NUCLEOTIDE SEQUENCE [LARGE SCALE GENOMIC DNA]</scope>
    <source>
        <strain evidence="2 3">HR-BB</strain>
    </source>
</reference>
<feature type="compositionally biased region" description="Basic and acidic residues" evidence="1">
    <location>
        <begin position="43"/>
        <end position="55"/>
    </location>
</feature>
<dbReference type="EMBL" id="PSNW01000004">
    <property type="protein sequence ID" value="PPE74119.1"/>
    <property type="molecule type" value="Genomic_DNA"/>
</dbReference>
<protein>
    <submittedName>
        <fullName evidence="2">Uncharacterized protein</fullName>
    </submittedName>
</protein>
<evidence type="ECO:0000313" key="2">
    <source>
        <dbReference type="EMBL" id="PPE74119.1"/>
    </source>
</evidence>
<name>A0A2S5TGL8_9GAMM</name>
<sequence length="84" mass="9194">MAQQQNLGPGARKIELERRLDSNSELSEKHAKPNAPQPKPKRTQKEALETGGRVDELDDALDDSFPASDPPARVTPTRTGPAKH</sequence>